<evidence type="ECO:0000256" key="1">
    <source>
        <dbReference type="ARBA" id="ARBA00009156"/>
    </source>
</evidence>
<keyword evidence="7" id="KW-1185">Reference proteome</keyword>
<accession>A0ABZ1BLZ6</accession>
<evidence type="ECO:0000313" key="6">
    <source>
        <dbReference type="EMBL" id="WRP13787.1"/>
    </source>
</evidence>
<evidence type="ECO:0000259" key="4">
    <source>
        <dbReference type="Pfam" id="PF00370"/>
    </source>
</evidence>
<dbReference type="PIRSF" id="PIRSF000538">
    <property type="entry name" value="GlpK"/>
    <property type="match status" value="1"/>
</dbReference>
<evidence type="ECO:0000256" key="3">
    <source>
        <dbReference type="ARBA" id="ARBA00022777"/>
    </source>
</evidence>
<sequence>MAGELLLAIDVGTQSARALLFDPRGNLVQLARVPLVPPYYSEHPGWAEQDPTRYWEAVATACRALWAQEEAPPEAVAAVALTTQRGTVVNLDSRGQPLRPAILWLDQRRSDRYPRVRATWGLLFRLAGLHSTLAYLQAEAEANWLWANQPEIWDKTAHYLLLSGYLTYRLTGRFVDSVGCQVGYIPFDYRRQEWAAPRDWRWQALPVRRETLPDLVPPGHILGQVTAEAARATGIPQGTPVIAAAADKACEMLGAGCLEPSTACVGYGTTATVSVTSPRYLEPIRLVPPYPSAVPGSYNMEVQVYRGLWLVSWFKQEFAADVERQARAEGLAAEALLDRQAEQVQPGCLGLVVQPYWSPGLRFPGPEARGAVVGFGSFHTRAHLYRAILEGLAYALREGAEHIQRRTRVRIDQLRVCGGGSRSDLVLQITADVFNLPAFRPHVSETSGLGAAMLAAAGVGLHPDLPTAVKEMARPGRVFEPRPESAALYGALYHEVYRPLYRRLRPLYRAVHRLTTGTPAREDVRAGA</sequence>
<dbReference type="InterPro" id="IPR043129">
    <property type="entry name" value="ATPase_NBD"/>
</dbReference>
<reference evidence="7" key="1">
    <citation type="submission" date="2023-12" db="EMBL/GenBank/DDBJ databases">
        <title>Novel isolates from deep terrestrial aquifers shed light on the physiology and ecology of the class Limnochordia.</title>
        <authorList>
            <person name="Karnachuk O.V."/>
            <person name="Lukina A.P."/>
            <person name="Avakyan M.R."/>
            <person name="Kadnikov V."/>
            <person name="Begmatov S."/>
            <person name="Beletsky A.V."/>
            <person name="Mardanov A.V."/>
            <person name="Ravin N.V."/>
        </authorList>
    </citation>
    <scope>NUCLEOTIDE SEQUENCE [LARGE SCALE GENOMIC DNA]</scope>
    <source>
        <strain evidence="7">LN</strain>
    </source>
</reference>
<dbReference type="Gene3D" id="3.30.420.40">
    <property type="match status" value="2"/>
</dbReference>
<dbReference type="GO" id="GO:0016301">
    <property type="term" value="F:kinase activity"/>
    <property type="evidence" value="ECO:0007669"/>
    <property type="project" value="UniProtKB-KW"/>
</dbReference>
<dbReference type="InterPro" id="IPR018484">
    <property type="entry name" value="FGGY_N"/>
</dbReference>
<keyword evidence="3 6" id="KW-0418">Kinase</keyword>
<comment type="similarity">
    <text evidence="1">Belongs to the FGGY kinase family.</text>
</comment>
<dbReference type="InterPro" id="IPR018485">
    <property type="entry name" value="FGGY_C"/>
</dbReference>
<dbReference type="InterPro" id="IPR000577">
    <property type="entry name" value="Carb_kinase_FGGY"/>
</dbReference>
<feature type="domain" description="Carbohydrate kinase FGGY N-terminal" evidence="4">
    <location>
        <begin position="6"/>
        <end position="254"/>
    </location>
</feature>
<dbReference type="PANTHER" id="PTHR43095">
    <property type="entry name" value="SUGAR KINASE"/>
    <property type="match status" value="1"/>
</dbReference>
<dbReference type="Pfam" id="PF02782">
    <property type="entry name" value="FGGY_C"/>
    <property type="match status" value="1"/>
</dbReference>
<protein>
    <submittedName>
        <fullName evidence="6">FGGY-family carbohydrate kinase</fullName>
        <ecNumber evidence="6">2.7.1.-</ecNumber>
    </submittedName>
</protein>
<dbReference type="RefSeq" id="WP_324668038.1">
    <property type="nucleotide sequence ID" value="NZ_CP141614.1"/>
</dbReference>
<dbReference type="Pfam" id="PF00370">
    <property type="entry name" value="FGGY_N"/>
    <property type="match status" value="1"/>
</dbReference>
<keyword evidence="2 6" id="KW-0808">Transferase</keyword>
<dbReference type="SUPFAM" id="SSF53067">
    <property type="entry name" value="Actin-like ATPase domain"/>
    <property type="match status" value="2"/>
</dbReference>
<dbReference type="EC" id="2.7.1.-" evidence="6"/>
<name>A0ABZ1BLZ6_9FIRM</name>
<evidence type="ECO:0000259" key="5">
    <source>
        <dbReference type="Pfam" id="PF02782"/>
    </source>
</evidence>
<proteinExistence type="inferred from homology"/>
<dbReference type="CDD" id="cd07779">
    <property type="entry name" value="ASKHA_NBD_FGGY_YgcE-like"/>
    <property type="match status" value="1"/>
</dbReference>
<dbReference type="InterPro" id="IPR050406">
    <property type="entry name" value="FGGY_Carb_Kinase"/>
</dbReference>
<dbReference type="PANTHER" id="PTHR43095:SF5">
    <property type="entry name" value="XYLULOSE KINASE"/>
    <property type="match status" value="1"/>
</dbReference>
<organism evidence="6 7">
    <name type="scientific">Geochorda subterranea</name>
    <dbReference type="NCBI Taxonomy" id="3109564"/>
    <lineage>
        <taxon>Bacteria</taxon>
        <taxon>Bacillati</taxon>
        <taxon>Bacillota</taxon>
        <taxon>Limnochordia</taxon>
        <taxon>Limnochordales</taxon>
        <taxon>Geochordaceae</taxon>
        <taxon>Geochorda</taxon>
    </lineage>
</organism>
<dbReference type="Proteomes" id="UP001333102">
    <property type="component" value="Chromosome"/>
</dbReference>
<dbReference type="EMBL" id="CP141614">
    <property type="protein sequence ID" value="WRP13787.1"/>
    <property type="molecule type" value="Genomic_DNA"/>
</dbReference>
<evidence type="ECO:0000256" key="2">
    <source>
        <dbReference type="ARBA" id="ARBA00022679"/>
    </source>
</evidence>
<gene>
    <name evidence="6" type="ORF">VLY81_10115</name>
</gene>
<evidence type="ECO:0000313" key="7">
    <source>
        <dbReference type="Proteomes" id="UP001333102"/>
    </source>
</evidence>
<feature type="domain" description="Carbohydrate kinase FGGY C-terminal" evidence="5">
    <location>
        <begin position="267"/>
        <end position="457"/>
    </location>
</feature>